<dbReference type="InterPro" id="IPR012338">
    <property type="entry name" value="Beta-lactam/transpept-like"/>
</dbReference>
<dbReference type="PANTHER" id="PTHR46825:SF8">
    <property type="entry name" value="BETA-LACTAMASE-RELATED"/>
    <property type="match status" value="1"/>
</dbReference>
<keyword evidence="3" id="KW-1185">Reference proteome</keyword>
<gene>
    <name evidence="2" type="ORF">GG681_11550</name>
</gene>
<dbReference type="AlphaFoldDB" id="A0A844ATZ0"/>
<keyword evidence="2" id="KW-0378">Hydrolase</keyword>
<reference evidence="2 3" key="1">
    <citation type="submission" date="2019-10" db="EMBL/GenBank/DDBJ databases">
        <title>Epibacterium sp. nov., isolated from seawater.</title>
        <authorList>
            <person name="Zhang X."/>
            <person name="Li N."/>
        </authorList>
    </citation>
    <scope>NUCLEOTIDE SEQUENCE [LARGE SCALE GENOMIC DNA]</scope>
    <source>
        <strain evidence="2 3">SM1969</strain>
    </source>
</reference>
<dbReference type="RefSeq" id="WP_153548163.1">
    <property type="nucleotide sequence ID" value="NZ_WIXK01000005.1"/>
</dbReference>
<name>A0A844ATZ0_9RHOB</name>
<dbReference type="EMBL" id="WIXK01000005">
    <property type="protein sequence ID" value="MQY43277.1"/>
    <property type="molecule type" value="Genomic_DNA"/>
</dbReference>
<proteinExistence type="predicted"/>
<dbReference type="Pfam" id="PF00144">
    <property type="entry name" value="Beta-lactamase"/>
    <property type="match status" value="1"/>
</dbReference>
<comment type="caution">
    <text evidence="2">The sequence shown here is derived from an EMBL/GenBank/DDBJ whole genome shotgun (WGS) entry which is preliminary data.</text>
</comment>
<feature type="domain" description="Beta-lactamase-related" evidence="1">
    <location>
        <begin position="22"/>
        <end position="324"/>
    </location>
</feature>
<evidence type="ECO:0000313" key="3">
    <source>
        <dbReference type="Proteomes" id="UP000436694"/>
    </source>
</evidence>
<dbReference type="SUPFAM" id="SSF56601">
    <property type="entry name" value="beta-lactamase/transpeptidase-like"/>
    <property type="match status" value="1"/>
</dbReference>
<sequence length="352" mass="37860">MEPAQPHTLLQNMMRTYEGPSHSVVAMSLRHGEQHFLSSGIAADAAADQIYEIGSITKVFTAILLCLLVEEGKIDPNAPLRDISADLAHVPLWITPNSLTSHTSGLPRIHVPLWSALLNPLPQDPYASFSRADLLEWLQRWAKTATQPKPRHLYSNLGIGLLGEAMSMLEGTPFTALLTERVLTPLGLNDTGATLTGTQLDRFAQPHNTKGNPVPPWTFQSMAAAGCLRATARDLALFSQRIIAAHQAVETALDRAICRAAEPIFGLGFKGSTKPAAQCSGWLSMTLDKNAPGFLHHDGGTAGSTAALYICPEKASACAILSNTGLAASLWGNAKLSWSNQLRQAHNYFAAE</sequence>
<dbReference type="Gene3D" id="3.40.710.10">
    <property type="entry name" value="DD-peptidase/beta-lactamase superfamily"/>
    <property type="match status" value="1"/>
</dbReference>
<dbReference type="InterPro" id="IPR001466">
    <property type="entry name" value="Beta-lactam-related"/>
</dbReference>
<evidence type="ECO:0000259" key="1">
    <source>
        <dbReference type="Pfam" id="PF00144"/>
    </source>
</evidence>
<organism evidence="2 3">
    <name type="scientific">Tritonibacter aquimaris</name>
    <dbReference type="NCBI Taxonomy" id="2663379"/>
    <lineage>
        <taxon>Bacteria</taxon>
        <taxon>Pseudomonadati</taxon>
        <taxon>Pseudomonadota</taxon>
        <taxon>Alphaproteobacteria</taxon>
        <taxon>Rhodobacterales</taxon>
        <taxon>Paracoccaceae</taxon>
        <taxon>Tritonibacter</taxon>
    </lineage>
</organism>
<dbReference type="PANTHER" id="PTHR46825">
    <property type="entry name" value="D-ALANYL-D-ALANINE-CARBOXYPEPTIDASE/ENDOPEPTIDASE AMPH"/>
    <property type="match status" value="1"/>
</dbReference>
<dbReference type="InterPro" id="IPR050491">
    <property type="entry name" value="AmpC-like"/>
</dbReference>
<dbReference type="GO" id="GO:0016787">
    <property type="term" value="F:hydrolase activity"/>
    <property type="evidence" value="ECO:0007669"/>
    <property type="project" value="UniProtKB-KW"/>
</dbReference>
<dbReference type="Proteomes" id="UP000436694">
    <property type="component" value="Unassembled WGS sequence"/>
</dbReference>
<evidence type="ECO:0000313" key="2">
    <source>
        <dbReference type="EMBL" id="MQY43277.1"/>
    </source>
</evidence>
<protein>
    <submittedName>
        <fullName evidence="2">Serine hydrolase</fullName>
    </submittedName>
</protein>
<accession>A0A844ATZ0</accession>